<evidence type="ECO:0000256" key="2">
    <source>
        <dbReference type="ARBA" id="ARBA00008560"/>
    </source>
</evidence>
<gene>
    <name evidence="8" type="primary">mrpl32</name>
    <name evidence="8" type="ORF">CTA1_773</name>
</gene>
<comment type="subcellular location">
    <subcellularLocation>
        <location evidence="1">Mitochondrion</location>
    </subcellularLocation>
</comment>
<dbReference type="InterPro" id="IPR011332">
    <property type="entry name" value="Ribosomal_zn-bd"/>
</dbReference>
<name>A0A4U6XQF5_9PEZI</name>
<evidence type="ECO:0000256" key="6">
    <source>
        <dbReference type="ARBA" id="ARBA00023274"/>
    </source>
</evidence>
<dbReference type="InterPro" id="IPR051991">
    <property type="entry name" value="Mitoribosomal_protein_bL32"/>
</dbReference>
<evidence type="ECO:0000256" key="3">
    <source>
        <dbReference type="ARBA" id="ARBA00022946"/>
    </source>
</evidence>
<comment type="similarity">
    <text evidence="2">Belongs to the bacterial ribosomal protein bL32 family.</text>
</comment>
<reference evidence="8 9" key="1">
    <citation type="journal article" date="2019" name="PLoS ONE">
        <title>Comparative genome analysis indicates high evolutionary potential of pathogenicity genes in Colletotrichum tanaceti.</title>
        <authorList>
            <person name="Lelwala R.V."/>
            <person name="Korhonen P.K."/>
            <person name="Young N.D."/>
            <person name="Scott J.B."/>
            <person name="Ades P.A."/>
            <person name="Gasser R.B."/>
            <person name="Taylor P.W.J."/>
        </authorList>
    </citation>
    <scope>NUCLEOTIDE SEQUENCE [LARGE SCALE GENOMIC DNA]</scope>
    <source>
        <strain evidence="8">BRIP57314</strain>
    </source>
</reference>
<dbReference type="PANTHER" id="PTHR21026">
    <property type="entry name" value="39S RIBOSOMAL PROTEIN L32, MITOCHONDRIAL"/>
    <property type="match status" value="1"/>
</dbReference>
<sequence>MAAIAMGAQPLRMASLLPRISAPAFTQTSRIYSLYARQVTSSFLPALSFALPAFNLNVPAWLGGIWESILKAVPKKKTSHSKKRHRQMAGKALKDVKSLCKCPGCGQIKRQHILCPHCLSSTYSSAALQRPFADSCFTEIKDLWRDEKPSGKFT</sequence>
<comment type="caution">
    <text evidence="8">The sequence shown here is derived from an EMBL/GenBank/DDBJ whole genome shotgun (WGS) entry which is preliminary data.</text>
</comment>
<dbReference type="AlphaFoldDB" id="A0A4U6XQF5"/>
<dbReference type="GO" id="GO:0006412">
    <property type="term" value="P:translation"/>
    <property type="evidence" value="ECO:0007669"/>
    <property type="project" value="InterPro"/>
</dbReference>
<dbReference type="Proteomes" id="UP000310108">
    <property type="component" value="Unassembled WGS sequence"/>
</dbReference>
<dbReference type="GO" id="GO:0005762">
    <property type="term" value="C:mitochondrial large ribosomal subunit"/>
    <property type="evidence" value="ECO:0007669"/>
    <property type="project" value="TreeGrafter"/>
</dbReference>
<evidence type="ECO:0000256" key="5">
    <source>
        <dbReference type="ARBA" id="ARBA00023128"/>
    </source>
</evidence>
<dbReference type="SUPFAM" id="SSF57829">
    <property type="entry name" value="Zn-binding ribosomal proteins"/>
    <property type="match status" value="1"/>
</dbReference>
<dbReference type="NCBIfam" id="TIGR01031">
    <property type="entry name" value="rpmF_bact"/>
    <property type="match status" value="1"/>
</dbReference>
<dbReference type="GO" id="GO:0003735">
    <property type="term" value="F:structural constituent of ribosome"/>
    <property type="evidence" value="ECO:0007669"/>
    <property type="project" value="InterPro"/>
</dbReference>
<organism evidence="8 9">
    <name type="scientific">Colletotrichum tanaceti</name>
    <dbReference type="NCBI Taxonomy" id="1306861"/>
    <lineage>
        <taxon>Eukaryota</taxon>
        <taxon>Fungi</taxon>
        <taxon>Dikarya</taxon>
        <taxon>Ascomycota</taxon>
        <taxon>Pezizomycotina</taxon>
        <taxon>Sordariomycetes</taxon>
        <taxon>Hypocreomycetidae</taxon>
        <taxon>Glomerellales</taxon>
        <taxon>Glomerellaceae</taxon>
        <taxon>Colletotrichum</taxon>
        <taxon>Colletotrichum destructivum species complex</taxon>
    </lineage>
</organism>
<keyword evidence="6" id="KW-0687">Ribonucleoprotein</keyword>
<protein>
    <recommendedName>
        <fullName evidence="7">Large ribosomal subunit protein bL32m</fullName>
    </recommendedName>
</protein>
<dbReference type="EMBL" id="PJEX01000031">
    <property type="protein sequence ID" value="TKW58060.1"/>
    <property type="molecule type" value="Genomic_DNA"/>
</dbReference>
<dbReference type="STRING" id="1306861.A0A4U6XQF5"/>
<dbReference type="Pfam" id="PF01783">
    <property type="entry name" value="Ribosomal_L32p"/>
    <property type="match status" value="1"/>
</dbReference>
<keyword evidence="5" id="KW-0496">Mitochondrion</keyword>
<keyword evidence="9" id="KW-1185">Reference proteome</keyword>
<proteinExistence type="inferred from homology"/>
<evidence type="ECO:0000256" key="1">
    <source>
        <dbReference type="ARBA" id="ARBA00004173"/>
    </source>
</evidence>
<evidence type="ECO:0000313" key="8">
    <source>
        <dbReference type="EMBL" id="TKW58060.1"/>
    </source>
</evidence>
<evidence type="ECO:0000256" key="4">
    <source>
        <dbReference type="ARBA" id="ARBA00022980"/>
    </source>
</evidence>
<evidence type="ECO:0000256" key="7">
    <source>
        <dbReference type="ARBA" id="ARBA00039935"/>
    </source>
</evidence>
<evidence type="ECO:0000313" key="9">
    <source>
        <dbReference type="Proteomes" id="UP000310108"/>
    </source>
</evidence>
<accession>A0A4U6XQF5</accession>
<dbReference type="PANTHER" id="PTHR21026:SF2">
    <property type="entry name" value="LARGE RIBOSOMAL SUBUNIT PROTEIN BL32M"/>
    <property type="match status" value="1"/>
</dbReference>
<dbReference type="OrthoDB" id="2014905at2759"/>
<dbReference type="InterPro" id="IPR002677">
    <property type="entry name" value="Ribosomal_bL32"/>
</dbReference>
<keyword evidence="4 8" id="KW-0689">Ribosomal protein</keyword>
<keyword evidence="3" id="KW-0809">Transit peptide</keyword>